<dbReference type="RefSeq" id="WP_121899132.1">
    <property type="nucleotide sequence ID" value="NZ_RCNT01000009.1"/>
</dbReference>
<feature type="signal peptide" evidence="1">
    <location>
        <begin position="1"/>
        <end position="25"/>
    </location>
</feature>
<keyword evidence="1" id="KW-0732">Signal</keyword>
<name>A0A3L9XWU1_9RHOB</name>
<evidence type="ECO:0000313" key="3">
    <source>
        <dbReference type="Proteomes" id="UP000281343"/>
    </source>
</evidence>
<protein>
    <submittedName>
        <fullName evidence="2">YHS domain-containing protein</fullName>
    </submittedName>
</protein>
<keyword evidence="3" id="KW-1185">Reference proteome</keyword>
<organism evidence="2 3">
    <name type="scientific">Rhodophyticola porphyridii</name>
    <dbReference type="NCBI Taxonomy" id="1852017"/>
    <lineage>
        <taxon>Bacteria</taxon>
        <taxon>Pseudomonadati</taxon>
        <taxon>Pseudomonadota</taxon>
        <taxon>Alphaproteobacteria</taxon>
        <taxon>Rhodobacterales</taxon>
        <taxon>Roseobacteraceae</taxon>
        <taxon>Rhodophyticola</taxon>
    </lineage>
</organism>
<accession>A0A3L9XWU1</accession>
<proteinExistence type="predicted"/>
<dbReference type="OrthoDB" id="344729at2"/>
<evidence type="ECO:0000313" key="2">
    <source>
        <dbReference type="EMBL" id="RMA41051.1"/>
    </source>
</evidence>
<evidence type="ECO:0000256" key="1">
    <source>
        <dbReference type="SAM" id="SignalP"/>
    </source>
</evidence>
<gene>
    <name evidence="2" type="ORF">D9R08_16320</name>
</gene>
<feature type="chain" id="PRO_5018188137" evidence="1">
    <location>
        <begin position="26"/>
        <end position="150"/>
    </location>
</feature>
<sequence length="150" mass="16065">MLTRRTTLRLFAATPLIAMAPAAMAGEPPIYAEGGIAIDGADAVAYFTQNAPVPGTADHSHDWMGARWQFSSAANRDMFAADPESYAPAFGGYCAFAASRGYLAPTIPEAWTVYEDRLYLNANLRARELWLAELPGVIAAGEANWPAILG</sequence>
<dbReference type="EMBL" id="RCNT01000009">
    <property type="protein sequence ID" value="RMA41051.1"/>
    <property type="molecule type" value="Genomic_DNA"/>
</dbReference>
<dbReference type="Proteomes" id="UP000281343">
    <property type="component" value="Unassembled WGS sequence"/>
</dbReference>
<dbReference type="AlphaFoldDB" id="A0A3L9XWU1"/>
<dbReference type="NCBIfam" id="NF041384">
    <property type="entry name" value="YHS_seleno_dom"/>
    <property type="match status" value="1"/>
</dbReference>
<comment type="caution">
    <text evidence="2">The sequence shown here is derived from an EMBL/GenBank/DDBJ whole genome shotgun (WGS) entry which is preliminary data.</text>
</comment>
<reference evidence="2 3" key="1">
    <citation type="submission" date="2018-10" db="EMBL/GenBank/DDBJ databases">
        <authorList>
            <person name="Jung H.S."/>
            <person name="Jeon C.O."/>
        </authorList>
    </citation>
    <scope>NUCLEOTIDE SEQUENCE [LARGE SCALE GENOMIC DNA]</scope>
    <source>
        <strain evidence="2 3">MA-7-27</strain>
    </source>
</reference>